<dbReference type="Proteomes" id="UP000293874">
    <property type="component" value="Unassembled WGS sequence"/>
</dbReference>
<evidence type="ECO:0000313" key="1">
    <source>
        <dbReference type="EMBL" id="RZS74743.1"/>
    </source>
</evidence>
<sequence>MRFNNQTDHTGFLSFPPVVVPASITRYASYYT</sequence>
<organism evidence="1 2">
    <name type="scientific">Pseudobacter ginsenosidimutans</name>
    <dbReference type="NCBI Taxonomy" id="661488"/>
    <lineage>
        <taxon>Bacteria</taxon>
        <taxon>Pseudomonadati</taxon>
        <taxon>Bacteroidota</taxon>
        <taxon>Chitinophagia</taxon>
        <taxon>Chitinophagales</taxon>
        <taxon>Chitinophagaceae</taxon>
        <taxon>Pseudobacter</taxon>
    </lineage>
</organism>
<dbReference type="EMBL" id="SGXA01000001">
    <property type="protein sequence ID" value="RZS74743.1"/>
    <property type="molecule type" value="Genomic_DNA"/>
</dbReference>
<name>A0A4Q7N0F4_9BACT</name>
<accession>A0A4Q7N0F4</accession>
<protein>
    <submittedName>
        <fullName evidence="1">Uncharacterized protein</fullName>
    </submittedName>
</protein>
<reference evidence="1 2" key="1">
    <citation type="submission" date="2019-02" db="EMBL/GenBank/DDBJ databases">
        <title>Genomic Encyclopedia of Type Strains, Phase IV (KMG-IV): sequencing the most valuable type-strain genomes for metagenomic binning, comparative biology and taxonomic classification.</title>
        <authorList>
            <person name="Goeker M."/>
        </authorList>
    </citation>
    <scope>NUCLEOTIDE SEQUENCE [LARGE SCALE GENOMIC DNA]</scope>
    <source>
        <strain evidence="1 2">DSM 18116</strain>
    </source>
</reference>
<keyword evidence="2" id="KW-1185">Reference proteome</keyword>
<comment type="caution">
    <text evidence="1">The sequence shown here is derived from an EMBL/GenBank/DDBJ whole genome shotgun (WGS) entry which is preliminary data.</text>
</comment>
<evidence type="ECO:0000313" key="2">
    <source>
        <dbReference type="Proteomes" id="UP000293874"/>
    </source>
</evidence>
<gene>
    <name evidence="1" type="ORF">EV199_0594</name>
</gene>
<proteinExistence type="predicted"/>
<dbReference type="AlphaFoldDB" id="A0A4Q7N0F4"/>